<dbReference type="AlphaFoldDB" id="A0A1I3H1H9"/>
<evidence type="ECO:0000256" key="4">
    <source>
        <dbReference type="ARBA" id="ARBA00023136"/>
    </source>
</evidence>
<dbReference type="RefSeq" id="WP_090080376.1">
    <property type="nucleotide sequence ID" value="NZ_FOQT01000003.1"/>
</dbReference>
<dbReference type="EMBL" id="FOQT01000003">
    <property type="protein sequence ID" value="SFI29541.1"/>
    <property type="molecule type" value="Genomic_DNA"/>
</dbReference>
<name>A0A1I3H1H9_9FLAO</name>
<sequence length="525" mass="57134">MKKYILTAVVALATLTSCSLDEQLNDSIGKDNPQFNTLGSPAQSLAFTYTLLEGPGSPFGIWTLNEDSSDEEAKPTRGSDWFDGGKWQQLHLHTWLPSNPQITNSYTDMNRGIAYATSVLGFANATKQQKAEATFLQVYWLWLMTDHFGQTILREPNEADSVPSIYWTRSQAIDNEIAKLEAVINDLPAYTNSAGAGTATKNAGNALLAKLYLNKAVYKATDADGKPQVVTPAAFAAADMDKVIALTTAAMAGTSFTNIAGNTPGQNYFQNFAPDNGERSTEIIFSRVNEVGNGSNVFQFAYMTTHYNQAPGGYNGPSTTTDLIGKFTSTDPNDPRFSTNIPYLTTNSGLKAGILIGQQVNQSGANILTRLGAPLSFTTAFDLASSGEAQGARVIKYYPQYTSPGNPTQQVNTDFIFLSRAECMLMQAEAYARKGNFATANTLIGQLRAARGAAPLAITTLQNVNDEFAREMYWQGTRRTDQIRFGTFLNPVQGRTATTDRHVMVYPIPLIPLNANPKLKQNPGY</sequence>
<gene>
    <name evidence="8" type="ORF">SAMN05443292_2139</name>
</gene>
<reference evidence="8 9" key="1">
    <citation type="submission" date="2016-10" db="EMBL/GenBank/DDBJ databases">
        <authorList>
            <person name="de Groot N.N."/>
        </authorList>
    </citation>
    <scope>NUCLEOTIDE SEQUENCE [LARGE SCALE GENOMIC DNA]</scope>
    <source>
        <strain evidence="8 9">DSM 26000</strain>
    </source>
</reference>
<proteinExistence type="inferred from homology"/>
<evidence type="ECO:0000256" key="1">
    <source>
        <dbReference type="ARBA" id="ARBA00004442"/>
    </source>
</evidence>
<dbReference type="Proteomes" id="UP000198931">
    <property type="component" value="Unassembled WGS sequence"/>
</dbReference>
<keyword evidence="4" id="KW-0472">Membrane</keyword>
<dbReference type="GO" id="GO:0009279">
    <property type="term" value="C:cell outer membrane"/>
    <property type="evidence" value="ECO:0007669"/>
    <property type="project" value="UniProtKB-SubCell"/>
</dbReference>
<keyword evidence="5" id="KW-0998">Cell outer membrane</keyword>
<dbReference type="SUPFAM" id="SSF48452">
    <property type="entry name" value="TPR-like"/>
    <property type="match status" value="1"/>
</dbReference>
<organism evidence="8 9">
    <name type="scientific">Halpernia frigidisoli</name>
    <dbReference type="NCBI Taxonomy" id="1125876"/>
    <lineage>
        <taxon>Bacteria</taxon>
        <taxon>Pseudomonadati</taxon>
        <taxon>Bacteroidota</taxon>
        <taxon>Flavobacteriia</taxon>
        <taxon>Flavobacteriales</taxon>
        <taxon>Weeksellaceae</taxon>
        <taxon>Chryseobacterium group</taxon>
        <taxon>Halpernia</taxon>
    </lineage>
</organism>
<dbReference type="Gene3D" id="1.25.40.390">
    <property type="match status" value="1"/>
</dbReference>
<evidence type="ECO:0000259" key="7">
    <source>
        <dbReference type="Pfam" id="PF07980"/>
    </source>
</evidence>
<evidence type="ECO:0000256" key="3">
    <source>
        <dbReference type="ARBA" id="ARBA00022729"/>
    </source>
</evidence>
<comment type="subcellular location">
    <subcellularLocation>
        <location evidence="1">Cell outer membrane</location>
    </subcellularLocation>
</comment>
<dbReference type="OrthoDB" id="5694214at2"/>
<feature type="domain" description="RagB/SusD" evidence="7">
    <location>
        <begin position="262"/>
        <end position="525"/>
    </location>
</feature>
<dbReference type="Pfam" id="PF07980">
    <property type="entry name" value="SusD_RagB"/>
    <property type="match status" value="1"/>
</dbReference>
<keyword evidence="3 6" id="KW-0732">Signal</keyword>
<evidence type="ECO:0000313" key="9">
    <source>
        <dbReference type="Proteomes" id="UP000198931"/>
    </source>
</evidence>
<protein>
    <submittedName>
        <fullName evidence="8">Starch-binding associating with outer membrane</fullName>
    </submittedName>
</protein>
<comment type="similarity">
    <text evidence="2">Belongs to the SusD family.</text>
</comment>
<keyword evidence="9" id="KW-1185">Reference proteome</keyword>
<dbReference type="InterPro" id="IPR011990">
    <property type="entry name" value="TPR-like_helical_dom_sf"/>
</dbReference>
<evidence type="ECO:0000256" key="2">
    <source>
        <dbReference type="ARBA" id="ARBA00006275"/>
    </source>
</evidence>
<feature type="chain" id="PRO_5011761932" evidence="6">
    <location>
        <begin position="20"/>
        <end position="525"/>
    </location>
</feature>
<accession>A0A1I3H1H9</accession>
<feature type="signal peptide" evidence="6">
    <location>
        <begin position="1"/>
        <end position="19"/>
    </location>
</feature>
<evidence type="ECO:0000313" key="8">
    <source>
        <dbReference type="EMBL" id="SFI29541.1"/>
    </source>
</evidence>
<dbReference type="STRING" id="1125876.SAMN05443292_2139"/>
<dbReference type="InterPro" id="IPR012944">
    <property type="entry name" value="SusD_RagB_dom"/>
</dbReference>
<evidence type="ECO:0000256" key="6">
    <source>
        <dbReference type="SAM" id="SignalP"/>
    </source>
</evidence>
<dbReference type="PROSITE" id="PS51257">
    <property type="entry name" value="PROKAR_LIPOPROTEIN"/>
    <property type="match status" value="1"/>
</dbReference>
<evidence type="ECO:0000256" key="5">
    <source>
        <dbReference type="ARBA" id="ARBA00023237"/>
    </source>
</evidence>